<feature type="transmembrane region" description="Helical" evidence="10">
    <location>
        <begin position="338"/>
        <end position="359"/>
    </location>
</feature>
<feature type="transmembrane region" description="Helical" evidence="10">
    <location>
        <begin position="233"/>
        <end position="251"/>
    </location>
</feature>
<dbReference type="GO" id="GO:0006874">
    <property type="term" value="P:intracellular calcium ion homeostasis"/>
    <property type="evidence" value="ECO:0007669"/>
    <property type="project" value="TreeGrafter"/>
</dbReference>
<organism evidence="13 14">
    <name type="scientific">Dissophora globulifera</name>
    <dbReference type="NCBI Taxonomy" id="979702"/>
    <lineage>
        <taxon>Eukaryota</taxon>
        <taxon>Fungi</taxon>
        <taxon>Fungi incertae sedis</taxon>
        <taxon>Mucoromycota</taxon>
        <taxon>Mortierellomycotina</taxon>
        <taxon>Mortierellomycetes</taxon>
        <taxon>Mortierellales</taxon>
        <taxon>Mortierellaceae</taxon>
        <taxon>Dissophora</taxon>
    </lineage>
</organism>
<feature type="domain" description="Sodium/calcium exchanger membrane region" evidence="12">
    <location>
        <begin position="133"/>
        <end position="283"/>
    </location>
</feature>
<protein>
    <recommendedName>
        <fullName evidence="10">Vacuolar calcium ion transporter</fullName>
    </recommendedName>
</protein>
<dbReference type="GO" id="GO:0012505">
    <property type="term" value="C:endomembrane system"/>
    <property type="evidence" value="ECO:0007669"/>
    <property type="project" value="UniProtKB-SubCell"/>
</dbReference>
<feature type="transmembrane region" description="Helical" evidence="10">
    <location>
        <begin position="194"/>
        <end position="212"/>
    </location>
</feature>
<evidence type="ECO:0000256" key="11">
    <source>
        <dbReference type="SAM" id="MobiDB-lite"/>
    </source>
</evidence>
<keyword evidence="14" id="KW-1185">Reference proteome</keyword>
<feature type="transmembrane region" description="Helical" evidence="10">
    <location>
        <begin position="263"/>
        <end position="281"/>
    </location>
</feature>
<evidence type="ECO:0000256" key="10">
    <source>
        <dbReference type="RuleBase" id="RU365028"/>
    </source>
</evidence>
<sequence>MESGDITVASSDHASPYKAETSKSFSDSDETAHHPAANISSRPSSLKSARNEATSPLDTRVEKRVTIRSERSLRQTISSRQGTGIIDGEHTPAKLTIFQCIKAVLFASKLNVLLIFFPLGIIADKLHWGDIPIFVLNFVAIVPLAKRYATEELALRLGQNLGALLNASFGNAVELILSVIALKSGQIDVVQASVLGSVLSNLLLVLGCCFIFGGIKFKAQTFNQTAAQTSASLLSLSCLSLLIPAAFHATATEVDQTSNIQHLSYGVSIVLLIVYILYLFFQLKTHTHLYATEEDEEEEPLLPLWFSVVLLLIVTVIVAFCADYLVGSIGGLSEKWNISPTFIGLILLPIVGNAAEHVTAVSVAMKNKMDLAIGVAIGSSMQIALFVTPLMVIIGWGIGQPMTLFFNTFETCVLFVSVLIVNYLIQDGESNWLEGVMLICTYIIVAIAVYFYPASAIASHA</sequence>
<dbReference type="OrthoDB" id="1699231at2759"/>
<comment type="subcellular location">
    <subcellularLocation>
        <location evidence="1">Endomembrane system</location>
        <topology evidence="1">Multi-pass membrane protein</topology>
    </subcellularLocation>
    <subcellularLocation>
        <location evidence="10">Vacuole membrane</location>
    </subcellularLocation>
</comment>
<feature type="region of interest" description="Disordered" evidence="11">
    <location>
        <begin position="1"/>
        <end position="61"/>
    </location>
</feature>
<evidence type="ECO:0000256" key="6">
    <source>
        <dbReference type="ARBA" id="ARBA00022837"/>
    </source>
</evidence>
<dbReference type="EMBL" id="JAAAIP010000113">
    <property type="protein sequence ID" value="KAG0325413.1"/>
    <property type="molecule type" value="Genomic_DNA"/>
</dbReference>
<keyword evidence="10" id="KW-0050">Antiport</keyword>
<evidence type="ECO:0000256" key="2">
    <source>
        <dbReference type="ARBA" id="ARBA00008170"/>
    </source>
</evidence>
<keyword evidence="5 10" id="KW-0812">Transmembrane</keyword>
<dbReference type="NCBIfam" id="TIGR00378">
    <property type="entry name" value="cax"/>
    <property type="match status" value="1"/>
</dbReference>
<accession>A0A9P6UY72</accession>
<dbReference type="PANTHER" id="PTHR31503">
    <property type="entry name" value="VACUOLAR CALCIUM ION TRANSPORTER"/>
    <property type="match status" value="1"/>
</dbReference>
<keyword evidence="4 10" id="KW-0109">Calcium transport</keyword>
<dbReference type="NCBIfam" id="TIGR00846">
    <property type="entry name" value="caca2"/>
    <property type="match status" value="1"/>
</dbReference>
<dbReference type="Gene3D" id="1.20.1420.30">
    <property type="entry name" value="NCX, central ion-binding region"/>
    <property type="match status" value="2"/>
</dbReference>
<keyword evidence="3 10" id="KW-0813">Transport</keyword>
<evidence type="ECO:0000256" key="3">
    <source>
        <dbReference type="ARBA" id="ARBA00022448"/>
    </source>
</evidence>
<keyword evidence="7 10" id="KW-1133">Transmembrane helix</keyword>
<evidence type="ECO:0000313" key="14">
    <source>
        <dbReference type="Proteomes" id="UP000738325"/>
    </source>
</evidence>
<keyword evidence="9 10" id="KW-0472">Membrane</keyword>
<dbReference type="PANTHER" id="PTHR31503:SF22">
    <property type="entry name" value="VACUOLAR CALCIUM ION TRANSPORTER"/>
    <property type="match status" value="1"/>
</dbReference>
<comment type="function">
    <text evidence="10">Has a role in promoting intracellular calcium ion sequestration via the exchange of calcium ions for hydrogen ions across the vacuolar membrane. Involved also in manganese ion homeostasis via its uptake into the vacuole.</text>
</comment>
<evidence type="ECO:0000256" key="5">
    <source>
        <dbReference type="ARBA" id="ARBA00022692"/>
    </source>
</evidence>
<keyword evidence="10" id="KW-0926">Vacuole</keyword>
<dbReference type="GO" id="GO:0000329">
    <property type="term" value="C:fungal-type vacuole membrane"/>
    <property type="evidence" value="ECO:0007669"/>
    <property type="project" value="TreeGrafter"/>
</dbReference>
<feature type="transmembrane region" description="Helical" evidence="10">
    <location>
        <begin position="129"/>
        <end position="149"/>
    </location>
</feature>
<name>A0A9P6UY72_9FUNG</name>
<evidence type="ECO:0000313" key="13">
    <source>
        <dbReference type="EMBL" id="KAG0325413.1"/>
    </source>
</evidence>
<feature type="transmembrane region" description="Helical" evidence="10">
    <location>
        <begin position="161"/>
        <end position="182"/>
    </location>
</feature>
<evidence type="ECO:0000256" key="1">
    <source>
        <dbReference type="ARBA" id="ARBA00004127"/>
    </source>
</evidence>
<comment type="similarity">
    <text evidence="2 10">Belongs to the Ca(2+):cation antiporter (CaCA) (TC 2.A.19) family.</text>
</comment>
<dbReference type="GO" id="GO:0015369">
    <property type="term" value="F:calcium:proton antiporter activity"/>
    <property type="evidence" value="ECO:0007669"/>
    <property type="project" value="UniProtKB-UniRule"/>
</dbReference>
<gene>
    <name evidence="13" type="ORF">BGZ99_000660</name>
</gene>
<dbReference type="InterPro" id="IPR004713">
    <property type="entry name" value="CaH_exchang"/>
</dbReference>
<feature type="compositionally biased region" description="Polar residues" evidence="11">
    <location>
        <begin position="38"/>
        <end position="57"/>
    </location>
</feature>
<feature type="transmembrane region" description="Helical" evidence="10">
    <location>
        <begin position="302"/>
        <end position="326"/>
    </location>
</feature>
<dbReference type="InterPro" id="IPR004798">
    <property type="entry name" value="CAX-like"/>
</dbReference>
<dbReference type="InterPro" id="IPR044880">
    <property type="entry name" value="NCX_ion-bd_dom_sf"/>
</dbReference>
<dbReference type="AlphaFoldDB" id="A0A9P6UY72"/>
<keyword evidence="6 10" id="KW-0106">Calcium</keyword>
<evidence type="ECO:0000256" key="7">
    <source>
        <dbReference type="ARBA" id="ARBA00022989"/>
    </source>
</evidence>
<evidence type="ECO:0000256" key="8">
    <source>
        <dbReference type="ARBA" id="ARBA00023065"/>
    </source>
</evidence>
<evidence type="ECO:0000256" key="4">
    <source>
        <dbReference type="ARBA" id="ARBA00022568"/>
    </source>
</evidence>
<feature type="transmembrane region" description="Helical" evidence="10">
    <location>
        <begin position="371"/>
        <end position="398"/>
    </location>
</feature>
<proteinExistence type="inferred from homology"/>
<feature type="transmembrane region" description="Helical" evidence="10">
    <location>
        <begin position="404"/>
        <end position="425"/>
    </location>
</feature>
<feature type="transmembrane region" description="Helical" evidence="10">
    <location>
        <begin position="103"/>
        <end position="123"/>
    </location>
</feature>
<keyword evidence="8 10" id="KW-0406">Ion transport</keyword>
<evidence type="ECO:0000259" key="12">
    <source>
        <dbReference type="Pfam" id="PF01699"/>
    </source>
</evidence>
<reference evidence="13" key="1">
    <citation type="journal article" date="2020" name="Fungal Divers.">
        <title>Resolving the Mortierellaceae phylogeny through synthesis of multi-gene phylogenetics and phylogenomics.</title>
        <authorList>
            <person name="Vandepol N."/>
            <person name="Liber J."/>
            <person name="Desiro A."/>
            <person name="Na H."/>
            <person name="Kennedy M."/>
            <person name="Barry K."/>
            <person name="Grigoriev I.V."/>
            <person name="Miller A.N."/>
            <person name="O'Donnell K."/>
            <person name="Stajich J.E."/>
            <person name="Bonito G."/>
        </authorList>
    </citation>
    <scope>NUCLEOTIDE SEQUENCE</scope>
    <source>
        <strain evidence="13">REB-010B</strain>
    </source>
</reference>
<feature type="domain" description="Sodium/calcium exchanger membrane region" evidence="12">
    <location>
        <begin position="307"/>
        <end position="450"/>
    </location>
</feature>
<dbReference type="Pfam" id="PF01699">
    <property type="entry name" value="Na_Ca_ex"/>
    <property type="match status" value="2"/>
</dbReference>
<dbReference type="InterPro" id="IPR004837">
    <property type="entry name" value="NaCa_Exmemb"/>
</dbReference>
<feature type="transmembrane region" description="Helical" evidence="10">
    <location>
        <begin position="432"/>
        <end position="452"/>
    </location>
</feature>
<evidence type="ECO:0000256" key="9">
    <source>
        <dbReference type="ARBA" id="ARBA00023136"/>
    </source>
</evidence>
<dbReference type="Proteomes" id="UP000738325">
    <property type="component" value="Unassembled WGS sequence"/>
</dbReference>
<comment type="caution">
    <text evidence="13">The sequence shown here is derived from an EMBL/GenBank/DDBJ whole genome shotgun (WGS) entry which is preliminary data.</text>
</comment>